<keyword evidence="1" id="KW-0175">Coiled coil</keyword>
<feature type="region of interest" description="Disordered" evidence="2">
    <location>
        <begin position="460"/>
        <end position="517"/>
    </location>
</feature>
<dbReference type="EMBL" id="KV700116">
    <property type="protein sequence ID" value="OCF47708.1"/>
    <property type="molecule type" value="Genomic_DNA"/>
</dbReference>
<feature type="compositionally biased region" description="Gly residues" evidence="2">
    <location>
        <begin position="603"/>
        <end position="626"/>
    </location>
</feature>
<accession>A0A1B9HWU1</accession>
<reference evidence="4" key="2">
    <citation type="submission" date="2013-07" db="EMBL/GenBank/DDBJ databases">
        <authorList>
            <consortium name="The Broad Institute Genome Sequencing Platform"/>
            <person name="Cuomo C."/>
            <person name="Litvintseva A."/>
            <person name="Chen Y."/>
            <person name="Heitman J."/>
            <person name="Sun S."/>
            <person name="Springer D."/>
            <person name="Dromer F."/>
            <person name="Young S.K."/>
            <person name="Zeng Q."/>
            <person name="Gargeya S."/>
            <person name="Fitzgerald M."/>
            <person name="Abouelleil A."/>
            <person name="Alvarado L."/>
            <person name="Berlin A.M."/>
            <person name="Chapman S.B."/>
            <person name="Dewar J."/>
            <person name="Goldberg J."/>
            <person name="Griggs A."/>
            <person name="Gujja S."/>
            <person name="Hansen M."/>
            <person name="Howarth C."/>
            <person name="Imamovic A."/>
            <person name="Larimer J."/>
            <person name="McCowan C."/>
            <person name="Murphy C."/>
            <person name="Pearson M."/>
            <person name="Priest M."/>
            <person name="Roberts A."/>
            <person name="Saif S."/>
            <person name="Shea T."/>
            <person name="Sykes S."/>
            <person name="Wortman J."/>
            <person name="Nusbaum C."/>
            <person name="Birren B."/>
        </authorList>
    </citation>
    <scope>NUCLEOTIDE SEQUENCE</scope>
    <source>
        <strain evidence="4">CBS 10737</strain>
    </source>
</reference>
<protein>
    <recommendedName>
        <fullName evidence="6">CUE domain-containing protein</fullName>
    </recommendedName>
</protein>
<feature type="compositionally biased region" description="Polar residues" evidence="2">
    <location>
        <begin position="503"/>
        <end position="514"/>
    </location>
</feature>
<evidence type="ECO:0008006" key="6">
    <source>
        <dbReference type="Google" id="ProtNLM"/>
    </source>
</evidence>
<dbReference type="KEGG" id="kpin:30174983"/>
<organism evidence="3">
    <name type="scientific">Kwoniella pini CBS 10737</name>
    <dbReference type="NCBI Taxonomy" id="1296096"/>
    <lineage>
        <taxon>Eukaryota</taxon>
        <taxon>Fungi</taxon>
        <taxon>Dikarya</taxon>
        <taxon>Basidiomycota</taxon>
        <taxon>Agaricomycotina</taxon>
        <taxon>Tremellomycetes</taxon>
        <taxon>Tremellales</taxon>
        <taxon>Cryptococcaceae</taxon>
        <taxon>Kwoniella</taxon>
    </lineage>
</organism>
<reference evidence="4" key="4">
    <citation type="submission" date="2024-02" db="EMBL/GenBank/DDBJ databases">
        <title>Comparative genomics of Cryptococcus and Kwoniella reveals pathogenesis evolution and contrasting modes of karyotype evolution via chromosome fusion or intercentromeric recombination.</title>
        <authorList>
            <person name="Coelho M.A."/>
            <person name="David-Palma M."/>
            <person name="Shea T."/>
            <person name="Bowers K."/>
            <person name="McGinley-Smith S."/>
            <person name="Mohammad A.W."/>
            <person name="Gnirke A."/>
            <person name="Yurkov A.M."/>
            <person name="Nowrousian M."/>
            <person name="Sun S."/>
            <person name="Cuomo C.A."/>
            <person name="Heitman J."/>
        </authorList>
    </citation>
    <scope>NUCLEOTIDE SEQUENCE</scope>
    <source>
        <strain evidence="4">CBS 10737</strain>
    </source>
</reference>
<feature type="region of interest" description="Disordered" evidence="2">
    <location>
        <begin position="583"/>
        <end position="653"/>
    </location>
</feature>
<feature type="compositionally biased region" description="Acidic residues" evidence="2">
    <location>
        <begin position="484"/>
        <end position="495"/>
    </location>
</feature>
<feature type="compositionally biased region" description="Basic residues" evidence="2">
    <location>
        <begin position="640"/>
        <end position="653"/>
    </location>
</feature>
<name>A0A1B9HWU1_9TREE</name>
<dbReference type="OrthoDB" id="5577209at2759"/>
<evidence type="ECO:0000313" key="4">
    <source>
        <dbReference type="EMBL" id="WWC67508.1"/>
    </source>
</evidence>
<dbReference type="EMBL" id="CP144520">
    <property type="protein sequence ID" value="WWC67508.1"/>
    <property type="molecule type" value="Genomic_DNA"/>
</dbReference>
<dbReference type="Proteomes" id="UP000094020">
    <property type="component" value="Chromosome 2"/>
</dbReference>
<dbReference type="GeneID" id="30174983"/>
<gene>
    <name evidence="3" type="ORF">I206_06614</name>
    <name evidence="4" type="ORF">I206_101416</name>
</gene>
<feature type="compositionally biased region" description="Acidic residues" evidence="2">
    <location>
        <begin position="460"/>
        <end position="470"/>
    </location>
</feature>
<feature type="compositionally biased region" description="Polar residues" evidence="2">
    <location>
        <begin position="589"/>
        <end position="600"/>
    </location>
</feature>
<sequence length="653" mass="73807">MSINLPNTLPPPSLWIELLPHLLNQLENKKPSTESFQILQITLHIYASLQLSSSSSNYNYKKSNIPLKKLLEFSTIKEFNLINSTILLNCIISYPLNLITINEILSNCFLNDENQNLVMTFKHDIIPNLLNRLSSLSLNDELNLLNLKKIINISLCLIRSHDELLIILSENSENLFKNLKSVYESINNDIQQHQQQQQQQNEKLEEDKIKIEIKSDILMICKELLDNSSLKGNELLEEEENIIKFMGNSSLSNNKELFQNGNSLKDDWEIIFKSNRDLNQIYKNILEKQRNENAKSDLRVKYLLKLFPTLQPYLLLSALSHPNFTSLPEGSRATPSEQASPIVEIILNGGEGLPNDLNDLKIAIQNLSQDIPIAQLDPKVQINGNEKLKINTKVERRNIFNDEDLDISKLRLKEDESTLPTLSNTIPDSLRASIMRLVENQVVEEEERKRALKDANLLDDDEDDYEEGDDGIISRIKVGGDTRGDDDDDDNLNEEDGVKISKESSGTITPSGPSDKQKLDILRTSYITNPKIFERDGITRRSNERKKLREIIGWDDGQIEGWKIMLERDPHKEDILAAHADRLSRLRDSSPTSHRQGNDISSRGGGNGRGGRGRGGGRGGSGGNRGNGKSSRGHSNVTRTRGHDKKMSKMGAL</sequence>
<evidence type="ECO:0000256" key="1">
    <source>
        <dbReference type="SAM" id="Coils"/>
    </source>
</evidence>
<reference evidence="3" key="1">
    <citation type="submission" date="2013-07" db="EMBL/GenBank/DDBJ databases">
        <title>The Genome Sequence of Cryptococcus pinus CBS10737.</title>
        <authorList>
            <consortium name="The Broad Institute Genome Sequencing Platform"/>
            <person name="Cuomo C."/>
            <person name="Litvintseva A."/>
            <person name="Chen Y."/>
            <person name="Heitman J."/>
            <person name="Sun S."/>
            <person name="Springer D."/>
            <person name="Dromer F."/>
            <person name="Young S.K."/>
            <person name="Zeng Q."/>
            <person name="Gargeya S."/>
            <person name="Fitzgerald M."/>
            <person name="Abouelleil A."/>
            <person name="Alvarado L."/>
            <person name="Berlin A.M."/>
            <person name="Chapman S.B."/>
            <person name="Dewar J."/>
            <person name="Goldberg J."/>
            <person name="Griggs A."/>
            <person name="Gujja S."/>
            <person name="Hansen M."/>
            <person name="Howarth C."/>
            <person name="Imamovic A."/>
            <person name="Larimer J."/>
            <person name="McCowan C."/>
            <person name="Murphy C."/>
            <person name="Pearson M."/>
            <person name="Priest M."/>
            <person name="Roberts A."/>
            <person name="Saif S."/>
            <person name="Shea T."/>
            <person name="Sykes S."/>
            <person name="Wortman J."/>
            <person name="Nusbaum C."/>
            <person name="Birren B."/>
        </authorList>
    </citation>
    <scope>NUCLEOTIDE SEQUENCE [LARGE SCALE GENOMIC DNA]</scope>
    <source>
        <strain evidence="3">CBS 10737</strain>
    </source>
</reference>
<evidence type="ECO:0000256" key="2">
    <source>
        <dbReference type="SAM" id="MobiDB-lite"/>
    </source>
</evidence>
<evidence type="ECO:0000313" key="3">
    <source>
        <dbReference type="EMBL" id="OCF47708.1"/>
    </source>
</evidence>
<dbReference type="RefSeq" id="XP_019008927.1">
    <property type="nucleotide sequence ID" value="XM_019158314.1"/>
</dbReference>
<dbReference type="AlphaFoldDB" id="A0A1B9HWU1"/>
<keyword evidence="5" id="KW-1185">Reference proteome</keyword>
<feature type="coiled-coil region" evidence="1">
    <location>
        <begin position="176"/>
        <end position="214"/>
    </location>
</feature>
<evidence type="ECO:0000313" key="5">
    <source>
        <dbReference type="Proteomes" id="UP000094020"/>
    </source>
</evidence>
<proteinExistence type="predicted"/>
<dbReference type="STRING" id="1296096.A0A1B9HWU1"/>
<reference evidence="3" key="3">
    <citation type="submission" date="2016-07" db="EMBL/GenBank/DDBJ databases">
        <title>Evolution of pathogenesis and genome organization in the Tremellales.</title>
        <authorList>
            <person name="Cuomo C."/>
            <person name="Litvintseva A."/>
            <person name="Heitman J."/>
            <person name="Chen Y."/>
            <person name="Sun S."/>
            <person name="Springer D."/>
            <person name="Dromer F."/>
            <person name="Young S."/>
            <person name="Zeng Q."/>
            <person name="Chapman S."/>
            <person name="Gujja S."/>
            <person name="Saif S."/>
            <person name="Birren B."/>
        </authorList>
    </citation>
    <scope>NUCLEOTIDE SEQUENCE</scope>
    <source>
        <strain evidence="3">CBS 10737</strain>
    </source>
</reference>